<sequence length="88" mass="10144">MPDLNTSFYQIFPELTLKQFSCFEMYSMGLSVKQIANKKAISEMAVNKHLKVARDKFDCQTSSELRTIYLCRVLRTISVNIPYATNLV</sequence>
<evidence type="ECO:0000313" key="3">
    <source>
        <dbReference type="Proteomes" id="UP000235828"/>
    </source>
</evidence>
<dbReference type="GO" id="GO:0006355">
    <property type="term" value="P:regulation of DNA-templated transcription"/>
    <property type="evidence" value="ECO:0007669"/>
    <property type="project" value="InterPro"/>
</dbReference>
<dbReference type="SMART" id="SM00421">
    <property type="entry name" value="HTH_LUXR"/>
    <property type="match status" value="1"/>
</dbReference>
<name>A0A2N8ZI09_9VIBR</name>
<gene>
    <name evidence="2" type="ORF">VTAP4600_A3549</name>
</gene>
<accession>A0A2N8ZI09</accession>
<organism evidence="2 3">
    <name type="scientific">Vibrio tapetis subsp. tapetis</name>
    <dbReference type="NCBI Taxonomy" id="1671868"/>
    <lineage>
        <taxon>Bacteria</taxon>
        <taxon>Pseudomonadati</taxon>
        <taxon>Pseudomonadota</taxon>
        <taxon>Gammaproteobacteria</taxon>
        <taxon>Vibrionales</taxon>
        <taxon>Vibrionaceae</taxon>
        <taxon>Vibrio</taxon>
    </lineage>
</organism>
<dbReference type="GO" id="GO:0003677">
    <property type="term" value="F:DNA binding"/>
    <property type="evidence" value="ECO:0007669"/>
    <property type="project" value="InterPro"/>
</dbReference>
<feature type="domain" description="HTH luxR-type" evidence="1">
    <location>
        <begin position="12"/>
        <end position="69"/>
    </location>
</feature>
<dbReference type="InterPro" id="IPR016032">
    <property type="entry name" value="Sig_transdc_resp-reg_C-effctor"/>
</dbReference>
<dbReference type="InterPro" id="IPR000792">
    <property type="entry name" value="Tscrpt_reg_LuxR_C"/>
</dbReference>
<dbReference type="AlphaFoldDB" id="A0A2N8ZI09"/>
<dbReference type="InterPro" id="IPR036388">
    <property type="entry name" value="WH-like_DNA-bd_sf"/>
</dbReference>
<evidence type="ECO:0000313" key="2">
    <source>
        <dbReference type="EMBL" id="SON51496.1"/>
    </source>
</evidence>
<proteinExistence type="predicted"/>
<dbReference type="KEGG" id="vta:A3549"/>
<dbReference type="EMBL" id="LT960611">
    <property type="protein sequence ID" value="SON51496.1"/>
    <property type="molecule type" value="Genomic_DNA"/>
</dbReference>
<dbReference type="Pfam" id="PF00196">
    <property type="entry name" value="GerE"/>
    <property type="match status" value="1"/>
</dbReference>
<evidence type="ECO:0000259" key="1">
    <source>
        <dbReference type="SMART" id="SM00421"/>
    </source>
</evidence>
<keyword evidence="3" id="KW-1185">Reference proteome</keyword>
<protein>
    <recommendedName>
        <fullName evidence="1">HTH luxR-type domain-containing protein</fullName>
    </recommendedName>
</protein>
<dbReference type="Gene3D" id="1.10.10.10">
    <property type="entry name" value="Winged helix-like DNA-binding domain superfamily/Winged helix DNA-binding domain"/>
    <property type="match status" value="1"/>
</dbReference>
<dbReference type="OrthoDB" id="5906084at2"/>
<dbReference type="Proteomes" id="UP000235828">
    <property type="component" value="Chromosome A"/>
</dbReference>
<dbReference type="SUPFAM" id="SSF46894">
    <property type="entry name" value="C-terminal effector domain of the bipartite response regulators"/>
    <property type="match status" value="1"/>
</dbReference>
<reference evidence="2 3" key="1">
    <citation type="submission" date="2017-10" db="EMBL/GenBank/DDBJ databases">
        <authorList>
            <person name="Banno H."/>
            <person name="Chua N.-H."/>
        </authorList>
    </citation>
    <scope>NUCLEOTIDE SEQUENCE [LARGE SCALE GENOMIC DNA]</scope>
    <source>
        <strain evidence="2">Vibrio tapetis CECT4600</strain>
    </source>
</reference>